<dbReference type="GeneID" id="68356549"/>
<sequence length="295" mass="33907">MGDGAAEPYKKLQKAAEDLGVDSRWICEVDQWDGQKKLDDLDHLNGSERETDEDEDVEDPPLEEFRVPLPTERVQILYDESTQWIMKLKKDPSNVQAVEELRNLNAKLEEEAVVKNTEDMMDEGAPTDYWNIEASFFSTHYQMINEGYRQLLEDRQNRTYSEEILEHKRLVDLKIERKHFPASWTMETPEEFLSRRDIASNIDYPWITLKASGGFTIIGYYPVGRGTRALVEREEDGRLIRSYETGSEAGVTADFRSKGLNLSKGQSEETESQLPGKLDQSPSSTTQQLSSLIRM</sequence>
<evidence type="ECO:0000313" key="2">
    <source>
        <dbReference type="EMBL" id="KAH0961342.1"/>
    </source>
</evidence>
<dbReference type="EMBL" id="JAIZPD010000008">
    <property type="protein sequence ID" value="KAH0961342.1"/>
    <property type="molecule type" value="Genomic_DNA"/>
</dbReference>
<accession>A0A9P8MUL3</accession>
<feature type="compositionally biased region" description="Acidic residues" evidence="1">
    <location>
        <begin position="50"/>
        <end position="62"/>
    </location>
</feature>
<name>A0A9P8MUL3_9HYPO</name>
<keyword evidence="3" id="KW-1185">Reference proteome</keyword>
<comment type="caution">
    <text evidence="2">The sequence shown here is derived from an EMBL/GenBank/DDBJ whole genome shotgun (WGS) entry which is preliminary data.</text>
</comment>
<evidence type="ECO:0000313" key="3">
    <source>
        <dbReference type="Proteomes" id="UP000824596"/>
    </source>
</evidence>
<dbReference type="AlphaFoldDB" id="A0A9P8MUL3"/>
<dbReference type="OrthoDB" id="4839168at2759"/>
<dbReference type="RefSeq" id="XP_044718855.1">
    <property type="nucleotide sequence ID" value="XM_044865891.1"/>
</dbReference>
<feature type="region of interest" description="Disordered" evidence="1">
    <location>
        <begin position="254"/>
        <end position="295"/>
    </location>
</feature>
<organism evidence="2 3">
    <name type="scientific">Hirsutella rhossiliensis</name>
    <dbReference type="NCBI Taxonomy" id="111463"/>
    <lineage>
        <taxon>Eukaryota</taxon>
        <taxon>Fungi</taxon>
        <taxon>Dikarya</taxon>
        <taxon>Ascomycota</taxon>
        <taxon>Pezizomycotina</taxon>
        <taxon>Sordariomycetes</taxon>
        <taxon>Hypocreomycetidae</taxon>
        <taxon>Hypocreales</taxon>
        <taxon>Ophiocordycipitaceae</taxon>
        <taxon>Hirsutella</taxon>
    </lineage>
</organism>
<proteinExistence type="predicted"/>
<protein>
    <submittedName>
        <fullName evidence="2">Uncharacterized protein</fullName>
    </submittedName>
</protein>
<feature type="compositionally biased region" description="Basic and acidic residues" evidence="1">
    <location>
        <begin position="37"/>
        <end position="49"/>
    </location>
</feature>
<gene>
    <name evidence="2" type="ORF">HRG_07420</name>
</gene>
<feature type="compositionally biased region" description="Low complexity" evidence="1">
    <location>
        <begin position="280"/>
        <end position="295"/>
    </location>
</feature>
<dbReference type="Proteomes" id="UP000824596">
    <property type="component" value="Unassembled WGS sequence"/>
</dbReference>
<evidence type="ECO:0000256" key="1">
    <source>
        <dbReference type="SAM" id="MobiDB-lite"/>
    </source>
</evidence>
<feature type="region of interest" description="Disordered" evidence="1">
    <location>
        <begin position="37"/>
        <end position="62"/>
    </location>
</feature>
<reference evidence="2" key="1">
    <citation type="submission" date="2021-09" db="EMBL/GenBank/DDBJ databases">
        <title>A high-quality genome of the endoparasitic fungus Hirsutella rhossiliensis with a comparison of Hirsutella genomes reveals transposable elements contributing to genome size variation.</title>
        <authorList>
            <person name="Lin R."/>
            <person name="Jiao Y."/>
            <person name="Sun X."/>
            <person name="Ling J."/>
            <person name="Xie B."/>
            <person name="Cheng X."/>
        </authorList>
    </citation>
    <scope>NUCLEOTIDE SEQUENCE</scope>
    <source>
        <strain evidence="2">HR02</strain>
    </source>
</reference>